<dbReference type="PANTHER" id="PTHR28256">
    <property type="entry name" value="RIBONUCLEASES P/MRP PROTEIN SUBUNIT POP7"/>
    <property type="match status" value="1"/>
</dbReference>
<organism evidence="5 6">
    <name type="scientific">Hapsidospora chrysogenum (strain ATCC 11550 / CBS 779.69 / DSM 880 / IAM 14645 / JCM 23072 / IMI 49137)</name>
    <name type="common">Acremonium chrysogenum</name>
    <dbReference type="NCBI Taxonomy" id="857340"/>
    <lineage>
        <taxon>Eukaryota</taxon>
        <taxon>Fungi</taxon>
        <taxon>Dikarya</taxon>
        <taxon>Ascomycota</taxon>
        <taxon>Pezizomycotina</taxon>
        <taxon>Sordariomycetes</taxon>
        <taxon>Hypocreomycetidae</taxon>
        <taxon>Hypocreales</taxon>
        <taxon>Bionectriaceae</taxon>
        <taxon>Hapsidospora</taxon>
    </lineage>
</organism>
<dbReference type="Pfam" id="PF12328">
    <property type="entry name" value="Rpp20"/>
    <property type="match status" value="1"/>
</dbReference>
<dbReference type="GO" id="GO:0001682">
    <property type="term" value="P:tRNA 5'-leader removal"/>
    <property type="evidence" value="ECO:0007669"/>
    <property type="project" value="InterPro"/>
</dbReference>
<evidence type="ECO:0000313" key="6">
    <source>
        <dbReference type="Proteomes" id="UP000029964"/>
    </source>
</evidence>
<evidence type="ECO:0000313" key="5">
    <source>
        <dbReference type="EMBL" id="KFH48768.1"/>
    </source>
</evidence>
<dbReference type="GO" id="GO:0004526">
    <property type="term" value="F:ribonuclease P activity"/>
    <property type="evidence" value="ECO:0007669"/>
    <property type="project" value="TreeGrafter"/>
</dbReference>
<comment type="subcellular location">
    <subcellularLocation>
        <location evidence="1">Nucleus</location>
    </subcellularLocation>
</comment>
<keyword evidence="2" id="KW-0819">tRNA processing</keyword>
<proteinExistence type="predicted"/>
<keyword evidence="6" id="KW-1185">Reference proteome</keyword>
<dbReference type="PANTHER" id="PTHR28256:SF1">
    <property type="entry name" value="RIBONUCLEASES P_MRP PROTEIN SUBUNIT POP7"/>
    <property type="match status" value="1"/>
</dbReference>
<protein>
    <submittedName>
        <fullName evidence="5">Ribonucleases P/MRP protein subunit-like protein</fullName>
    </submittedName>
</protein>
<evidence type="ECO:0000256" key="1">
    <source>
        <dbReference type="ARBA" id="ARBA00004123"/>
    </source>
</evidence>
<dbReference type="InterPro" id="IPR036882">
    <property type="entry name" value="Alba-like_dom_sf"/>
</dbReference>
<dbReference type="OrthoDB" id="5416589at2759"/>
<dbReference type="STRING" id="857340.A0A086THD6"/>
<feature type="region of interest" description="Disordered" evidence="4">
    <location>
        <begin position="1"/>
        <end position="32"/>
    </location>
</feature>
<dbReference type="AlphaFoldDB" id="A0A086THD6"/>
<reference evidence="6" key="1">
    <citation type="journal article" date="2014" name="Genome Announc.">
        <title>Genome sequence and annotation of Acremonium chrysogenum, producer of the beta-lactam antibiotic cephalosporin C.</title>
        <authorList>
            <person name="Terfehr D."/>
            <person name="Dahlmann T.A."/>
            <person name="Specht T."/>
            <person name="Zadra I."/>
            <person name="Kuernsteiner H."/>
            <person name="Kueck U."/>
        </authorList>
    </citation>
    <scope>NUCLEOTIDE SEQUENCE [LARGE SCALE GENOMIC DNA]</scope>
    <source>
        <strain evidence="6">ATCC 11550 / CBS 779.69 / DSM 880 / IAM 14645 / JCM 23072 / IMI 49137</strain>
    </source>
</reference>
<dbReference type="GO" id="GO:0034965">
    <property type="term" value="P:intronic box C/D snoRNA processing"/>
    <property type="evidence" value="ECO:0007669"/>
    <property type="project" value="TreeGrafter"/>
</dbReference>
<dbReference type="GO" id="GO:0000294">
    <property type="term" value="P:nuclear-transcribed mRNA catabolic process, RNase MRP-dependent"/>
    <property type="evidence" value="ECO:0007669"/>
    <property type="project" value="TreeGrafter"/>
</dbReference>
<gene>
    <name evidence="5" type="ORF">ACRE_003110</name>
</gene>
<dbReference type="GO" id="GO:0005655">
    <property type="term" value="C:nucleolar ribonuclease P complex"/>
    <property type="evidence" value="ECO:0007669"/>
    <property type="project" value="InterPro"/>
</dbReference>
<accession>A0A086THD6</accession>
<evidence type="ECO:0000256" key="3">
    <source>
        <dbReference type="ARBA" id="ARBA00023242"/>
    </source>
</evidence>
<dbReference type="InterPro" id="IPR014612">
    <property type="entry name" value="Pop7/Rpp20"/>
</dbReference>
<dbReference type="GO" id="GO:0006364">
    <property type="term" value="P:rRNA processing"/>
    <property type="evidence" value="ECO:0007669"/>
    <property type="project" value="TreeGrafter"/>
</dbReference>
<sequence length="156" mass="17203">MHKLPRPPQGSRIQKRPLTRRQPPASSKSRIVYVSTGTPFMSAVKRVRKQLDQGLRRQSAAPKNASLQSRVEALEREQSSSASGVGGVEVTVMGTGRAVEKMVRLAGWFEQQGDCTVQVRTKTVGTVDDVVDVEGEAEDESRVRRMSCLEVVVQLK</sequence>
<dbReference type="GO" id="GO:0000171">
    <property type="term" value="F:ribonuclease MRP activity"/>
    <property type="evidence" value="ECO:0007669"/>
    <property type="project" value="TreeGrafter"/>
</dbReference>
<evidence type="ECO:0000256" key="4">
    <source>
        <dbReference type="SAM" id="MobiDB-lite"/>
    </source>
</evidence>
<dbReference type="GO" id="GO:0003723">
    <property type="term" value="F:RNA binding"/>
    <property type="evidence" value="ECO:0007669"/>
    <property type="project" value="TreeGrafter"/>
</dbReference>
<dbReference type="InterPro" id="IPR020241">
    <property type="entry name" value="RNase_P/MRP_Pop7_fungi"/>
</dbReference>
<dbReference type="HOGENOM" id="CLU_085444_1_0_1"/>
<dbReference type="GO" id="GO:0000172">
    <property type="term" value="C:ribonuclease MRP complex"/>
    <property type="evidence" value="ECO:0007669"/>
    <property type="project" value="InterPro"/>
</dbReference>
<dbReference type="Proteomes" id="UP000029964">
    <property type="component" value="Unassembled WGS sequence"/>
</dbReference>
<feature type="region of interest" description="Disordered" evidence="4">
    <location>
        <begin position="51"/>
        <end position="85"/>
    </location>
</feature>
<evidence type="ECO:0000256" key="2">
    <source>
        <dbReference type="ARBA" id="ARBA00022694"/>
    </source>
</evidence>
<dbReference type="Gene3D" id="3.30.110.20">
    <property type="entry name" value="Alba-like domain"/>
    <property type="match status" value="1"/>
</dbReference>
<name>A0A086THD6_HAPC1</name>
<keyword evidence="3" id="KW-0539">Nucleus</keyword>
<comment type="caution">
    <text evidence="5">The sequence shown here is derived from an EMBL/GenBank/DDBJ whole genome shotgun (WGS) entry which is preliminary data.</text>
</comment>
<dbReference type="EMBL" id="JPKY01000002">
    <property type="protein sequence ID" value="KFH48768.1"/>
    <property type="molecule type" value="Genomic_DNA"/>
</dbReference>